<feature type="transmembrane region" description="Helical" evidence="1">
    <location>
        <begin position="12"/>
        <end position="38"/>
    </location>
</feature>
<gene>
    <name evidence="2" type="ORF">US52_C0012G0003</name>
</gene>
<accession>A0A0G0GYB1</accession>
<sequence>MLTFEELRSFRLFGFTVFDTALAFVGIYFAALLLSKLFKKIGIFIPRRSWLLWTLPIGTLVHKIIGQSTPMTDELFDPSGYYLIKIFIIALVILGFIGMKRGKK</sequence>
<keyword evidence="1" id="KW-0472">Membrane</keyword>
<feature type="transmembrane region" description="Helical" evidence="1">
    <location>
        <begin position="50"/>
        <end position="68"/>
    </location>
</feature>
<evidence type="ECO:0000256" key="1">
    <source>
        <dbReference type="SAM" id="Phobius"/>
    </source>
</evidence>
<dbReference type="EMBL" id="LBTH01000012">
    <property type="protein sequence ID" value="KKQ35978.1"/>
    <property type="molecule type" value="Genomic_DNA"/>
</dbReference>
<evidence type="ECO:0000313" key="3">
    <source>
        <dbReference type="Proteomes" id="UP000034852"/>
    </source>
</evidence>
<keyword evidence="1" id="KW-0812">Transmembrane</keyword>
<evidence type="ECO:0000313" key="2">
    <source>
        <dbReference type="EMBL" id="KKQ35978.1"/>
    </source>
</evidence>
<name>A0A0G0GYB1_9BACT</name>
<reference evidence="2" key="1">
    <citation type="journal article" date="2015" name="Nature">
        <title>rRNA introns, odd ribosomes, and small enigmatic genomes across a large radiation of phyla.</title>
        <authorList>
            <person name="Brown C.T."/>
            <person name="Hug L.A."/>
            <person name="Thomas B.C."/>
            <person name="Sharon I."/>
            <person name="Castelle C.J."/>
            <person name="Singh A."/>
            <person name="Wilkins M.J."/>
            <person name="Williams K.H."/>
            <person name="Banfield J.F."/>
        </authorList>
    </citation>
    <scope>NUCLEOTIDE SEQUENCE [LARGE SCALE GENOMIC DNA]</scope>
</reference>
<proteinExistence type="predicted"/>
<dbReference type="AlphaFoldDB" id="A0A0G0GYB1"/>
<keyword evidence="1" id="KW-1133">Transmembrane helix</keyword>
<feature type="transmembrane region" description="Helical" evidence="1">
    <location>
        <begin position="80"/>
        <end position="99"/>
    </location>
</feature>
<comment type="caution">
    <text evidence="2">The sequence shown here is derived from an EMBL/GenBank/DDBJ whole genome shotgun (WGS) entry which is preliminary data.</text>
</comment>
<organism evidence="2 3">
    <name type="scientific">candidate division WS6 bacterium GW2011_GWA2_37_6</name>
    <dbReference type="NCBI Taxonomy" id="1619087"/>
    <lineage>
        <taxon>Bacteria</taxon>
        <taxon>Candidatus Dojkabacteria</taxon>
    </lineage>
</organism>
<dbReference type="Proteomes" id="UP000034852">
    <property type="component" value="Unassembled WGS sequence"/>
</dbReference>
<protein>
    <submittedName>
        <fullName evidence="2">Uncharacterized protein</fullName>
    </submittedName>
</protein>